<dbReference type="Gene3D" id="3.30.465.10">
    <property type="match status" value="1"/>
</dbReference>
<protein>
    <submittedName>
        <fullName evidence="7">Putative fad binding domain containing protein</fullName>
    </submittedName>
</protein>
<keyword evidence="4" id="KW-0274">FAD</keyword>
<dbReference type="AlphaFoldDB" id="M7SPI7"/>
<dbReference type="OMA" id="HICMIDY"/>
<accession>M7SPI7</accession>
<evidence type="ECO:0000256" key="5">
    <source>
        <dbReference type="ARBA" id="ARBA00023002"/>
    </source>
</evidence>
<comment type="similarity">
    <text evidence="1">Belongs to the oxygen-dependent FAD-linked oxidoreductase family.</text>
</comment>
<dbReference type="Pfam" id="PF01565">
    <property type="entry name" value="FAD_binding_4"/>
    <property type="match status" value="1"/>
</dbReference>
<dbReference type="PANTHER" id="PTHR42973:SF32">
    <property type="entry name" value="FAD-LINKED OXIDOREDUCTASE AFOF"/>
    <property type="match status" value="1"/>
</dbReference>
<gene>
    <name evidence="7" type="ORF">UCREL1_6912</name>
</gene>
<dbReference type="PANTHER" id="PTHR42973">
    <property type="entry name" value="BINDING OXIDOREDUCTASE, PUTATIVE (AFU_ORTHOLOGUE AFUA_1G17690)-RELATED"/>
    <property type="match status" value="1"/>
</dbReference>
<dbReference type="eggNOG" id="KOG1231">
    <property type="taxonomic scope" value="Eukaryota"/>
</dbReference>
<dbReference type="GO" id="GO:0071949">
    <property type="term" value="F:FAD binding"/>
    <property type="evidence" value="ECO:0007669"/>
    <property type="project" value="InterPro"/>
</dbReference>
<evidence type="ECO:0000256" key="3">
    <source>
        <dbReference type="ARBA" id="ARBA00022729"/>
    </source>
</evidence>
<evidence type="ECO:0000259" key="6">
    <source>
        <dbReference type="PROSITE" id="PS51387"/>
    </source>
</evidence>
<sequence>MYAKPANNDDVKKLVQYAASENIPFLAIGGGSGYTNTTGAMKGGIGIDLGFFREISIDAAKNRMTVGGGVIFEDIFDPLYSVGKEIQTGSCSCVSIVGATLGGGVGPYQGLHGLILDALESVTIVTGSGEIVTASETNNSDLFWGVRGAGQNFGIVTSATYRIHERTNDGMALNGDFVFPASAKDTIFSLVKSLQCSQPNELSMFPSIMFDMQSQSTVIMMSVIFVGPEDKGMPFLQPFIDRGPLRQNVGMLPWNKLIKENRFGADAFACMKGGKHAVFGLNIGNFDVATYVDLVDQFDAFYAKNPSLVASILVLELFPNAVTKSVVDEATAYPYRDTLGYLFLSFVLPDEASAPVAEQFAAATRERLVATGSEGKSLSVYVNYAHGDEGREAWYSERKLPRLLALKARWDPKTLFNWSNGLIQ</sequence>
<dbReference type="SUPFAM" id="SSF56176">
    <property type="entry name" value="FAD-binding/transporter-associated domain-like"/>
    <property type="match status" value="1"/>
</dbReference>
<dbReference type="Proteomes" id="UP000012174">
    <property type="component" value="Unassembled WGS sequence"/>
</dbReference>
<keyword evidence="8" id="KW-1185">Reference proteome</keyword>
<evidence type="ECO:0000256" key="2">
    <source>
        <dbReference type="ARBA" id="ARBA00022630"/>
    </source>
</evidence>
<dbReference type="GO" id="GO:0016491">
    <property type="term" value="F:oxidoreductase activity"/>
    <property type="evidence" value="ECO:0007669"/>
    <property type="project" value="UniProtKB-KW"/>
</dbReference>
<dbReference type="InterPro" id="IPR036318">
    <property type="entry name" value="FAD-bd_PCMH-like_sf"/>
</dbReference>
<reference evidence="8" key="1">
    <citation type="journal article" date="2013" name="Genome Announc.">
        <title>Draft genome sequence of the grapevine dieback fungus Eutypa lata UCR-EL1.</title>
        <authorList>
            <person name="Blanco-Ulate B."/>
            <person name="Rolshausen P.E."/>
            <person name="Cantu D."/>
        </authorList>
    </citation>
    <scope>NUCLEOTIDE SEQUENCE [LARGE SCALE GENOMIC DNA]</scope>
    <source>
        <strain evidence="8">UCR-EL1</strain>
    </source>
</reference>
<dbReference type="InterPro" id="IPR012951">
    <property type="entry name" value="BBE"/>
</dbReference>
<evidence type="ECO:0000256" key="4">
    <source>
        <dbReference type="ARBA" id="ARBA00022827"/>
    </source>
</evidence>
<keyword evidence="3" id="KW-0732">Signal</keyword>
<feature type="domain" description="FAD-binding PCMH-type" evidence="6">
    <location>
        <begin position="1"/>
        <end position="166"/>
    </location>
</feature>
<evidence type="ECO:0000313" key="7">
    <source>
        <dbReference type="EMBL" id="EMR66117.1"/>
    </source>
</evidence>
<dbReference type="InterPro" id="IPR006094">
    <property type="entry name" value="Oxid_FAD_bind_N"/>
</dbReference>
<dbReference type="KEGG" id="ela:UCREL1_6912"/>
<dbReference type="OrthoDB" id="415825at2759"/>
<dbReference type="Pfam" id="PF08031">
    <property type="entry name" value="BBE"/>
    <property type="match status" value="1"/>
</dbReference>
<name>M7SPI7_EUTLA</name>
<dbReference type="STRING" id="1287681.M7SPI7"/>
<dbReference type="InterPro" id="IPR050416">
    <property type="entry name" value="FAD-linked_Oxidoreductase"/>
</dbReference>
<evidence type="ECO:0000256" key="1">
    <source>
        <dbReference type="ARBA" id="ARBA00005466"/>
    </source>
</evidence>
<dbReference type="InterPro" id="IPR016169">
    <property type="entry name" value="FAD-bd_PCMH_sub2"/>
</dbReference>
<keyword evidence="5" id="KW-0560">Oxidoreductase</keyword>
<dbReference type="InterPro" id="IPR016166">
    <property type="entry name" value="FAD-bd_PCMH"/>
</dbReference>
<keyword evidence="2" id="KW-0285">Flavoprotein</keyword>
<organism evidence="7 8">
    <name type="scientific">Eutypa lata (strain UCR-EL1)</name>
    <name type="common">Grapevine dieback disease fungus</name>
    <name type="synonym">Eutypa armeniacae</name>
    <dbReference type="NCBI Taxonomy" id="1287681"/>
    <lineage>
        <taxon>Eukaryota</taxon>
        <taxon>Fungi</taxon>
        <taxon>Dikarya</taxon>
        <taxon>Ascomycota</taxon>
        <taxon>Pezizomycotina</taxon>
        <taxon>Sordariomycetes</taxon>
        <taxon>Xylariomycetidae</taxon>
        <taxon>Xylariales</taxon>
        <taxon>Diatrypaceae</taxon>
        <taxon>Eutypa</taxon>
    </lineage>
</organism>
<proteinExistence type="inferred from homology"/>
<dbReference type="EMBL" id="KB706704">
    <property type="protein sequence ID" value="EMR66117.1"/>
    <property type="molecule type" value="Genomic_DNA"/>
</dbReference>
<dbReference type="PROSITE" id="PS51387">
    <property type="entry name" value="FAD_PCMH"/>
    <property type="match status" value="1"/>
</dbReference>
<dbReference type="HOGENOM" id="CLU_018354_0_0_1"/>
<evidence type="ECO:0000313" key="8">
    <source>
        <dbReference type="Proteomes" id="UP000012174"/>
    </source>
</evidence>
<dbReference type="Gene3D" id="3.40.462.20">
    <property type="match status" value="1"/>
</dbReference>